<keyword evidence="2" id="KW-1185">Reference proteome</keyword>
<comment type="caution">
    <text evidence="1">The sequence shown here is derived from an EMBL/GenBank/DDBJ whole genome shotgun (WGS) entry which is preliminary data.</text>
</comment>
<proteinExistence type="predicted"/>
<evidence type="ECO:0000313" key="2">
    <source>
        <dbReference type="Proteomes" id="UP000805193"/>
    </source>
</evidence>
<reference evidence="1 2" key="1">
    <citation type="journal article" date="2020" name="Cell">
        <title>Large-Scale Comparative Analyses of Tick Genomes Elucidate Their Genetic Diversity and Vector Capacities.</title>
        <authorList>
            <consortium name="Tick Genome and Microbiome Consortium (TIGMIC)"/>
            <person name="Jia N."/>
            <person name="Wang J."/>
            <person name="Shi W."/>
            <person name="Du L."/>
            <person name="Sun Y."/>
            <person name="Zhan W."/>
            <person name="Jiang J.F."/>
            <person name="Wang Q."/>
            <person name="Zhang B."/>
            <person name="Ji P."/>
            <person name="Bell-Sakyi L."/>
            <person name="Cui X.M."/>
            <person name="Yuan T.T."/>
            <person name="Jiang B.G."/>
            <person name="Yang W.F."/>
            <person name="Lam T.T."/>
            <person name="Chang Q.C."/>
            <person name="Ding S.J."/>
            <person name="Wang X.J."/>
            <person name="Zhu J.G."/>
            <person name="Ruan X.D."/>
            <person name="Zhao L."/>
            <person name="Wei J.T."/>
            <person name="Ye R.Z."/>
            <person name="Que T.C."/>
            <person name="Du C.H."/>
            <person name="Zhou Y.H."/>
            <person name="Cheng J.X."/>
            <person name="Dai P.F."/>
            <person name="Guo W.B."/>
            <person name="Han X.H."/>
            <person name="Huang E.J."/>
            <person name="Li L.F."/>
            <person name="Wei W."/>
            <person name="Gao Y.C."/>
            <person name="Liu J.Z."/>
            <person name="Shao H.Z."/>
            <person name="Wang X."/>
            <person name="Wang C.C."/>
            <person name="Yang T.C."/>
            <person name="Huo Q.B."/>
            <person name="Li W."/>
            <person name="Chen H.Y."/>
            <person name="Chen S.E."/>
            <person name="Zhou L.G."/>
            <person name="Ni X.B."/>
            <person name="Tian J.H."/>
            <person name="Sheng Y."/>
            <person name="Liu T."/>
            <person name="Pan Y.S."/>
            <person name="Xia L.Y."/>
            <person name="Li J."/>
            <person name="Zhao F."/>
            <person name="Cao W.C."/>
        </authorList>
    </citation>
    <scope>NUCLEOTIDE SEQUENCE [LARGE SCALE GENOMIC DNA]</scope>
    <source>
        <tissue evidence="1">Larvae</tissue>
    </source>
</reference>
<feature type="non-terminal residue" evidence="1">
    <location>
        <position position="1"/>
    </location>
</feature>
<feature type="non-terminal residue" evidence="1">
    <location>
        <position position="112"/>
    </location>
</feature>
<protein>
    <submittedName>
        <fullName evidence="1">Uncharacterized protein</fullName>
    </submittedName>
</protein>
<dbReference type="EMBL" id="JABSTQ010009786">
    <property type="protein sequence ID" value="KAG0425957.1"/>
    <property type="molecule type" value="Genomic_DNA"/>
</dbReference>
<organism evidence="1 2">
    <name type="scientific">Ixodes persulcatus</name>
    <name type="common">Taiga tick</name>
    <dbReference type="NCBI Taxonomy" id="34615"/>
    <lineage>
        <taxon>Eukaryota</taxon>
        <taxon>Metazoa</taxon>
        <taxon>Ecdysozoa</taxon>
        <taxon>Arthropoda</taxon>
        <taxon>Chelicerata</taxon>
        <taxon>Arachnida</taxon>
        <taxon>Acari</taxon>
        <taxon>Parasitiformes</taxon>
        <taxon>Ixodida</taxon>
        <taxon>Ixodoidea</taxon>
        <taxon>Ixodidae</taxon>
        <taxon>Ixodinae</taxon>
        <taxon>Ixodes</taxon>
    </lineage>
</organism>
<name>A0AC60PYU4_IXOPE</name>
<gene>
    <name evidence="1" type="ORF">HPB47_026901</name>
</gene>
<sequence length="112" mass="12014">NRFSNNRRPAANAEDRPSFDNRRSVGSYSPYDNRRGRSPSPYLDAPVPSLHSKIPRTSTTCSTVGGGSGNNDGGGRGGKSYPTSLDNHPLMLTKDETSYKAAWGSPSPTQAQ</sequence>
<evidence type="ECO:0000313" key="1">
    <source>
        <dbReference type="EMBL" id="KAG0425957.1"/>
    </source>
</evidence>
<dbReference type="Proteomes" id="UP000805193">
    <property type="component" value="Unassembled WGS sequence"/>
</dbReference>
<accession>A0AC60PYU4</accession>